<dbReference type="Pfam" id="PF01642">
    <property type="entry name" value="MM_CoA_mutase"/>
    <property type="match status" value="1"/>
</dbReference>
<dbReference type="EMBL" id="NEXK01000052">
    <property type="protein sequence ID" value="PSN96015.1"/>
    <property type="molecule type" value="Genomic_DNA"/>
</dbReference>
<feature type="non-terminal residue" evidence="2">
    <location>
        <position position="74"/>
    </location>
</feature>
<sequence length="74" mass="8421">MSTDKKLHENIDLRSEDVNQLARNAEKTTLSGISLKEFYTPADTDGLEYTSKLGNPGVYPYTRGIHRDMYRGKI</sequence>
<dbReference type="SUPFAM" id="SSF51703">
    <property type="entry name" value="Cobalamin (vitamin B12)-dependent enzymes"/>
    <property type="match status" value="1"/>
</dbReference>
<dbReference type="InterPro" id="IPR016176">
    <property type="entry name" value="Cbl-dep_enz_cat"/>
</dbReference>
<reference evidence="2 3" key="1">
    <citation type="submission" date="2017-04" db="EMBL/GenBank/DDBJ databases">
        <title>Novel microbial lineages endemic to geothermal iron-oxide mats fill important gaps in the evolutionary history of Archaea.</title>
        <authorList>
            <person name="Jay Z.J."/>
            <person name="Beam J.P."/>
            <person name="Dlakic M."/>
            <person name="Rusch D.B."/>
            <person name="Kozubal M.A."/>
            <person name="Inskeep W.P."/>
        </authorList>
    </citation>
    <scope>NUCLEOTIDE SEQUENCE [LARGE SCALE GENOMIC DNA]</scope>
    <source>
        <strain evidence="2">ECH_B_SAG-C16</strain>
    </source>
</reference>
<gene>
    <name evidence="2" type="ORF">B9Q09_02645</name>
</gene>
<dbReference type="GO" id="GO:0031419">
    <property type="term" value="F:cobalamin binding"/>
    <property type="evidence" value="ECO:0007669"/>
    <property type="project" value="InterPro"/>
</dbReference>
<dbReference type="InterPro" id="IPR006099">
    <property type="entry name" value="MeMalonylCoA_mutase_a/b_cat"/>
</dbReference>
<evidence type="ECO:0000313" key="3">
    <source>
        <dbReference type="Proteomes" id="UP000240681"/>
    </source>
</evidence>
<accession>A0A2R6BBQ2</accession>
<proteinExistence type="predicted"/>
<dbReference type="Proteomes" id="UP000240681">
    <property type="component" value="Unassembled WGS sequence"/>
</dbReference>
<dbReference type="GO" id="GO:0016866">
    <property type="term" value="F:intramolecular transferase activity"/>
    <property type="evidence" value="ECO:0007669"/>
    <property type="project" value="InterPro"/>
</dbReference>
<name>A0A2R6BBQ2_9ARCH</name>
<dbReference type="AlphaFoldDB" id="A0A2R6BBQ2"/>
<evidence type="ECO:0000259" key="1">
    <source>
        <dbReference type="Pfam" id="PF01642"/>
    </source>
</evidence>
<feature type="domain" description="Methylmalonyl-CoA mutase alpha/beta chain catalytic" evidence="1">
    <location>
        <begin position="29"/>
        <end position="73"/>
    </location>
</feature>
<protein>
    <recommendedName>
        <fullName evidence="1">Methylmalonyl-CoA mutase alpha/beta chain catalytic domain-containing protein</fullName>
    </recommendedName>
</protein>
<evidence type="ECO:0000313" key="2">
    <source>
        <dbReference type="EMBL" id="PSN96015.1"/>
    </source>
</evidence>
<dbReference type="Gene3D" id="3.20.20.240">
    <property type="entry name" value="Methylmalonyl-CoA mutase"/>
    <property type="match status" value="1"/>
</dbReference>
<comment type="caution">
    <text evidence="2">The sequence shown here is derived from an EMBL/GenBank/DDBJ whole genome shotgun (WGS) entry which is preliminary data.</text>
</comment>
<organism evidence="2 3">
    <name type="scientific">Candidatus Marsarchaeota G2 archaeon ECH_B_SAG-C16</name>
    <dbReference type="NCBI Taxonomy" id="1978163"/>
    <lineage>
        <taxon>Archaea</taxon>
        <taxon>Candidatus Marsarchaeota</taxon>
        <taxon>Candidatus Marsarchaeota group 2</taxon>
    </lineage>
</organism>